<accession>A0ABR3QV24</accession>
<name>A0ABR3QV24_9PLEO</name>
<reference evidence="8 9" key="1">
    <citation type="submission" date="2024-02" db="EMBL/GenBank/DDBJ databases">
        <title>De novo assembly and annotation of 12 fungi associated with fruit tree decline syndrome in Ontario, Canada.</title>
        <authorList>
            <person name="Sulman M."/>
            <person name="Ellouze W."/>
            <person name="Ilyukhin E."/>
        </authorList>
    </citation>
    <scope>NUCLEOTIDE SEQUENCE [LARGE SCALE GENOMIC DNA]</scope>
    <source>
        <strain evidence="8 9">M42-189</strain>
    </source>
</reference>
<evidence type="ECO:0000256" key="2">
    <source>
        <dbReference type="ARBA" id="ARBA00022741"/>
    </source>
</evidence>
<proteinExistence type="inferred from homology"/>
<dbReference type="Pfam" id="PF05192">
    <property type="entry name" value="MutS_III"/>
    <property type="match status" value="1"/>
</dbReference>
<protein>
    <submittedName>
        <fullName evidence="8">MutS protein msh4</fullName>
    </submittedName>
</protein>
<dbReference type="InterPro" id="IPR027417">
    <property type="entry name" value="P-loop_NTPase"/>
</dbReference>
<evidence type="ECO:0000256" key="3">
    <source>
        <dbReference type="ARBA" id="ARBA00022840"/>
    </source>
</evidence>
<evidence type="ECO:0000256" key="6">
    <source>
        <dbReference type="SAM" id="MobiDB-lite"/>
    </source>
</evidence>
<keyword evidence="2" id="KW-0547">Nucleotide-binding</keyword>
<dbReference type="Proteomes" id="UP001521785">
    <property type="component" value="Unassembled WGS sequence"/>
</dbReference>
<evidence type="ECO:0000256" key="5">
    <source>
        <dbReference type="ARBA" id="ARBA00023254"/>
    </source>
</evidence>
<dbReference type="PANTHER" id="PTHR11361">
    <property type="entry name" value="DNA MISMATCH REPAIR PROTEIN MUTS FAMILY MEMBER"/>
    <property type="match status" value="1"/>
</dbReference>
<dbReference type="Pfam" id="PF05190">
    <property type="entry name" value="MutS_IV"/>
    <property type="match status" value="1"/>
</dbReference>
<evidence type="ECO:0000313" key="8">
    <source>
        <dbReference type="EMBL" id="KAL1595739.1"/>
    </source>
</evidence>
<dbReference type="EMBL" id="JAKJXO020000015">
    <property type="protein sequence ID" value="KAL1595739.1"/>
    <property type="molecule type" value="Genomic_DNA"/>
</dbReference>
<dbReference type="Gene3D" id="3.40.50.300">
    <property type="entry name" value="P-loop containing nucleotide triphosphate hydrolases"/>
    <property type="match status" value="1"/>
</dbReference>
<dbReference type="Gene3D" id="3.30.420.110">
    <property type="entry name" value="MutS, connector domain"/>
    <property type="match status" value="1"/>
</dbReference>
<dbReference type="InterPro" id="IPR045076">
    <property type="entry name" value="MutS"/>
</dbReference>
<dbReference type="Gene3D" id="1.10.1420.10">
    <property type="match status" value="1"/>
</dbReference>
<evidence type="ECO:0000256" key="1">
    <source>
        <dbReference type="ARBA" id="ARBA00006271"/>
    </source>
</evidence>
<feature type="region of interest" description="Disordered" evidence="6">
    <location>
        <begin position="727"/>
        <end position="748"/>
    </location>
</feature>
<dbReference type="InterPro" id="IPR011184">
    <property type="entry name" value="DNA_mismatch_repair_Msh2"/>
</dbReference>
<dbReference type="InterPro" id="IPR036678">
    <property type="entry name" value="MutS_con_dom_sf"/>
</dbReference>
<keyword evidence="3" id="KW-0067">ATP-binding</keyword>
<gene>
    <name evidence="8" type="primary">MSH4</name>
    <name evidence="8" type="ORF">SLS60_009428</name>
</gene>
<keyword evidence="5" id="KW-0469">Meiosis</keyword>
<dbReference type="InterPro" id="IPR007861">
    <property type="entry name" value="DNA_mismatch_repair_MutS_clamp"/>
</dbReference>
<sequence>MDTGEAVLCQICDSQTYVKTIHKLRVYGPSEILIVSTSASPKSKLFLIIEENLEVMESKMTLLDRKYWAESAGFDYIRTLALDDDVEAIKLSVSGSYYAVCCIAAVLKHTELVLGVKFPYHSLRMKYEPSEGSMLIDVSTIYSLELVQNLHNPKSRECLFGLLNETQTPMGGRLLRSNVLQPLTDTDTLNKRYDAVDELQAKEDMFHGTRSALKNFLDADKILTALIIIPTKPTIQTTEQSINQVIMLKQFITSVSPIYEVLTGARSWMLNNIRELCSPENIAPVHDLINNYINEDTTYAKQPLELRNQRNYAVRSGVNGLLDVARTTYKESMEDAYQHATELSEEYNIKLDLKYEAGRNFYLRIHEAEVEDAVLPPVFTNVFKKKKMIECQTVELMKRNQKINVSHQEVVMRLFKLLLRKCVLSAFAHLVTINDYVRPRIGDTLGIKAARHPIREKIMQTRFIPNDVYATQQSRFQIITGCNMSGKSTFIRSVALLSIMAQVGSFVPASSASFPILHNLFARVGMDDSIESNVSTFAAEMREIAFILRNLERRSMAIVDELGRGTSTRDGLAIAIAIAEALVDSRALVWFATHFKDLATILSERNGVICLHLAVEISEDDTMTMLYRAVEGSVQESHYGLALARLVPLPSQVLSDAAYFARKLERRLQQKKKTSKNAIAERRRKLILDLKEHLVQAYNGTLEGDLLASWLKELQKEFVNRMTAISEEEKGAVETDEEDEENDVERSDEDLGDVEMIDAGYETRATTTESHERPPTVISIDSRVSLSSESLSTIRSASETMSTVRAVSENMY</sequence>
<dbReference type="PROSITE" id="PS00486">
    <property type="entry name" value="DNA_MISMATCH_REPAIR_2"/>
    <property type="match status" value="1"/>
</dbReference>
<organism evidence="8 9">
    <name type="scientific">Paraconiothyrium brasiliense</name>
    <dbReference type="NCBI Taxonomy" id="300254"/>
    <lineage>
        <taxon>Eukaryota</taxon>
        <taxon>Fungi</taxon>
        <taxon>Dikarya</taxon>
        <taxon>Ascomycota</taxon>
        <taxon>Pezizomycotina</taxon>
        <taxon>Dothideomycetes</taxon>
        <taxon>Pleosporomycetidae</taxon>
        <taxon>Pleosporales</taxon>
        <taxon>Massarineae</taxon>
        <taxon>Didymosphaeriaceae</taxon>
        <taxon>Paraconiothyrium</taxon>
    </lineage>
</organism>
<dbReference type="SUPFAM" id="SSF52540">
    <property type="entry name" value="P-loop containing nucleoside triphosphate hydrolases"/>
    <property type="match status" value="1"/>
</dbReference>
<keyword evidence="9" id="KW-1185">Reference proteome</keyword>
<keyword evidence="4" id="KW-0238">DNA-binding</keyword>
<dbReference type="Pfam" id="PF00488">
    <property type="entry name" value="MutS_V"/>
    <property type="match status" value="1"/>
</dbReference>
<feature type="compositionally biased region" description="Acidic residues" evidence="6">
    <location>
        <begin position="734"/>
        <end position="748"/>
    </location>
</feature>
<dbReference type="InterPro" id="IPR000432">
    <property type="entry name" value="DNA_mismatch_repair_MutS_C"/>
</dbReference>
<dbReference type="SMART" id="SM00533">
    <property type="entry name" value="MUTSd"/>
    <property type="match status" value="1"/>
</dbReference>
<dbReference type="InterPro" id="IPR007696">
    <property type="entry name" value="DNA_mismatch_repair_MutS_core"/>
</dbReference>
<dbReference type="PIRSF" id="PIRSF005813">
    <property type="entry name" value="MSH2"/>
    <property type="match status" value="1"/>
</dbReference>
<comment type="similarity">
    <text evidence="1">Belongs to the DNA mismatch repair MutS family.</text>
</comment>
<dbReference type="SMART" id="SM00534">
    <property type="entry name" value="MUTSac"/>
    <property type="match status" value="1"/>
</dbReference>
<dbReference type="PANTHER" id="PTHR11361:SF21">
    <property type="entry name" value="MUTS PROTEIN HOMOLOG 4"/>
    <property type="match status" value="1"/>
</dbReference>
<feature type="domain" description="DNA mismatch repair proteins mutS family" evidence="7">
    <location>
        <begin position="555"/>
        <end position="571"/>
    </location>
</feature>
<evidence type="ECO:0000313" key="9">
    <source>
        <dbReference type="Proteomes" id="UP001521785"/>
    </source>
</evidence>
<evidence type="ECO:0000259" key="7">
    <source>
        <dbReference type="PROSITE" id="PS00486"/>
    </source>
</evidence>
<evidence type="ECO:0000256" key="4">
    <source>
        <dbReference type="ARBA" id="ARBA00023125"/>
    </source>
</evidence>
<dbReference type="InterPro" id="IPR036187">
    <property type="entry name" value="DNA_mismatch_repair_MutS_sf"/>
</dbReference>
<dbReference type="SUPFAM" id="SSF48334">
    <property type="entry name" value="DNA repair protein MutS, domain III"/>
    <property type="match status" value="1"/>
</dbReference>
<comment type="caution">
    <text evidence="8">The sequence shown here is derived from an EMBL/GenBank/DDBJ whole genome shotgun (WGS) entry which is preliminary data.</text>
</comment>